<dbReference type="AlphaFoldDB" id="A0A4Y4WTU8"/>
<sequence>FNSASDVWTYGFGADALYNFINDKATNFLGKNNKLSVGLFGGIALAGTSWLNSEYVNLATVNNVYNAKLNVANFQFLFNMGVRMNLARSKKKGSDHAAQHGIELGVKIPTINTNYYSFMGAELKYRRLYSVYLNYVFAY</sequence>
<evidence type="ECO:0008006" key="3">
    <source>
        <dbReference type="Google" id="ProtNLM"/>
    </source>
</evidence>
<organism evidence="1 2">
    <name type="scientific">Helicobacter pylori</name>
    <name type="common">Campylobacter pylori</name>
    <dbReference type="NCBI Taxonomy" id="210"/>
    <lineage>
        <taxon>Bacteria</taxon>
        <taxon>Pseudomonadati</taxon>
        <taxon>Campylobacterota</taxon>
        <taxon>Epsilonproteobacteria</taxon>
        <taxon>Campylobacterales</taxon>
        <taxon>Helicobacteraceae</taxon>
        <taxon>Helicobacter</taxon>
    </lineage>
</organism>
<name>A0A4Y4WTU8_HELPX</name>
<dbReference type="InterPro" id="IPR002718">
    <property type="entry name" value="OMP_Helicobacter"/>
</dbReference>
<dbReference type="Proteomes" id="UP000319468">
    <property type="component" value="Unassembled WGS sequence"/>
</dbReference>
<feature type="non-terminal residue" evidence="1">
    <location>
        <position position="1"/>
    </location>
</feature>
<comment type="caution">
    <text evidence="1">The sequence shown here is derived from an EMBL/GenBank/DDBJ whole genome shotgun (WGS) entry which is preliminary data.</text>
</comment>
<dbReference type="Pfam" id="PF01856">
    <property type="entry name" value="HP_OMP"/>
    <property type="match status" value="1"/>
</dbReference>
<dbReference type="EMBL" id="MUPM01000239">
    <property type="protein sequence ID" value="OOQ30843.1"/>
    <property type="molecule type" value="Genomic_DNA"/>
</dbReference>
<dbReference type="PRINTS" id="PR01776">
    <property type="entry name" value="HPOMPFAMILY"/>
</dbReference>
<accession>A0A4Y4WTU8</accession>
<evidence type="ECO:0000313" key="1">
    <source>
        <dbReference type="EMBL" id="OOQ30843.1"/>
    </source>
</evidence>
<evidence type="ECO:0000313" key="2">
    <source>
        <dbReference type="Proteomes" id="UP000319468"/>
    </source>
</evidence>
<gene>
    <name evidence="1" type="ORF">B0X69_06990</name>
</gene>
<reference evidence="1 2" key="1">
    <citation type="journal article" date="2017" name="Front. Cell. Infect. Microbiol.">
        <title>Whole Genome Sequence and Phylogenetic Analysis Show Helicobacter pylori Strains from Latin America Have Followed a Unique Evolution Pathway.</title>
        <authorList>
            <person name="Munoz-Ramirez Z.Y."/>
            <person name="Mendez-Tenorio A."/>
            <person name="Kato I."/>
            <person name="Bravo M.M."/>
            <person name="Rizzato C."/>
            <person name="Thorell K."/>
            <person name="Torres R.C."/>
            <person name="Aviles-Jimenez F."/>
            <person name="Camorlinga M."/>
            <person name="Canzian F."/>
            <person name="Torres J."/>
        </authorList>
    </citation>
    <scope>NUCLEOTIDE SEQUENCE [LARGE SCALE GENOMIC DNA]</scope>
    <source>
        <strain evidence="1 2">CM22347</strain>
    </source>
</reference>
<protein>
    <recommendedName>
        <fullName evidence="3">Outer membrane protein</fullName>
    </recommendedName>
</protein>
<dbReference type="RefSeq" id="WP_143428876.1">
    <property type="nucleotide sequence ID" value="NZ_MUPM01000239.1"/>
</dbReference>
<proteinExistence type="predicted"/>